<dbReference type="Gene3D" id="2.40.50.90">
    <property type="match status" value="1"/>
</dbReference>
<protein>
    <submittedName>
        <fullName evidence="2">Uncharacterized protein</fullName>
    </submittedName>
</protein>
<sequence>MSERRGPHDAVVRDARAISAKTEDAWMRRQDETESTRPGESTAEICVNRDEVGPENWRKELGRGVVQLQQAVDANLSLFRVGCVLVMAGSAYAAISLSGLLHRFNHIDEIPAYYFRQRKTLRVRMVRQCERDPSVFYVYHTPFWRRTLLQDTLPTDAWSTDRSQPLLAVRAFGIQVDESANEWLWSNVVSSHRYMSLRLLHRMNAEMEGEESLATCDVSIRKLPLDKDLAHELVSRGLAECIPETMSKYDDGSDASISSLMQRLQQLEATQRRAQTMQYGIWKDWQDEKLSDRMVSAGKRVTTRGFKKLMSKLSGED</sequence>
<dbReference type="Proteomes" id="UP000794436">
    <property type="component" value="Unassembled WGS sequence"/>
</dbReference>
<dbReference type="EMBL" id="SPLM01000108">
    <property type="protein sequence ID" value="TMW60896.1"/>
    <property type="molecule type" value="Genomic_DNA"/>
</dbReference>
<dbReference type="InterPro" id="IPR035437">
    <property type="entry name" value="SNase_OB-fold_sf"/>
</dbReference>
<organism evidence="2 3">
    <name type="scientific">Pythium oligandrum</name>
    <name type="common">Mycoparasitic fungus</name>
    <dbReference type="NCBI Taxonomy" id="41045"/>
    <lineage>
        <taxon>Eukaryota</taxon>
        <taxon>Sar</taxon>
        <taxon>Stramenopiles</taxon>
        <taxon>Oomycota</taxon>
        <taxon>Peronosporomycetes</taxon>
        <taxon>Pythiales</taxon>
        <taxon>Pythiaceae</taxon>
        <taxon>Pythium</taxon>
    </lineage>
</organism>
<dbReference type="PANTHER" id="PTHR28434:SF1">
    <property type="entry name" value="PROTEIN C3ORF33"/>
    <property type="match status" value="1"/>
</dbReference>
<dbReference type="OrthoDB" id="66827at2759"/>
<comment type="caution">
    <text evidence="2">The sequence shown here is derived from an EMBL/GenBank/DDBJ whole genome shotgun (WGS) entry which is preliminary data.</text>
</comment>
<dbReference type="AlphaFoldDB" id="A0A8K1CDH9"/>
<name>A0A8K1CDH9_PYTOL</name>
<reference evidence="2" key="1">
    <citation type="submission" date="2019-03" db="EMBL/GenBank/DDBJ databases">
        <title>Long read genome sequence of the mycoparasitic Pythium oligandrum ATCC 38472 isolated from sugarbeet rhizosphere.</title>
        <authorList>
            <person name="Gaulin E."/>
        </authorList>
    </citation>
    <scope>NUCLEOTIDE SEQUENCE</scope>
    <source>
        <strain evidence="2">ATCC 38472_TT</strain>
    </source>
</reference>
<dbReference type="PANTHER" id="PTHR28434">
    <property type="entry name" value="PROTEIN C3ORF33"/>
    <property type="match status" value="1"/>
</dbReference>
<gene>
    <name evidence="2" type="ORF">Poli38472_000938</name>
</gene>
<accession>A0A8K1CDH9</accession>
<evidence type="ECO:0000313" key="2">
    <source>
        <dbReference type="EMBL" id="TMW60896.1"/>
    </source>
</evidence>
<proteinExistence type="predicted"/>
<keyword evidence="3" id="KW-1185">Reference proteome</keyword>
<dbReference type="InterPro" id="IPR042421">
    <property type="entry name" value="C3orf33-like"/>
</dbReference>
<feature type="compositionally biased region" description="Basic and acidic residues" evidence="1">
    <location>
        <begin position="22"/>
        <end position="37"/>
    </location>
</feature>
<evidence type="ECO:0000256" key="1">
    <source>
        <dbReference type="SAM" id="MobiDB-lite"/>
    </source>
</evidence>
<feature type="region of interest" description="Disordered" evidence="1">
    <location>
        <begin position="22"/>
        <end position="42"/>
    </location>
</feature>
<evidence type="ECO:0000313" key="3">
    <source>
        <dbReference type="Proteomes" id="UP000794436"/>
    </source>
</evidence>